<proteinExistence type="predicted"/>
<accession>A0A396HDX9</accession>
<dbReference type="Proteomes" id="UP000265566">
    <property type="component" value="Chromosome 6"/>
</dbReference>
<reference evidence="1" key="1">
    <citation type="journal article" date="2018" name="Nat. Plants">
        <title>Whole-genome landscape of Medicago truncatula symbiotic genes.</title>
        <authorList>
            <person name="Pecrix Y."/>
            <person name="Gamas P."/>
            <person name="Carrere S."/>
        </authorList>
    </citation>
    <scope>NUCLEOTIDE SEQUENCE</scope>
    <source>
        <tissue evidence="1">Leaves</tissue>
    </source>
</reference>
<dbReference type="EMBL" id="PSQE01000006">
    <property type="protein sequence ID" value="RHN50793.1"/>
    <property type="molecule type" value="Genomic_DNA"/>
</dbReference>
<organism evidence="1">
    <name type="scientific">Medicago truncatula</name>
    <name type="common">Barrel medic</name>
    <name type="synonym">Medicago tribuloides</name>
    <dbReference type="NCBI Taxonomy" id="3880"/>
    <lineage>
        <taxon>Eukaryota</taxon>
        <taxon>Viridiplantae</taxon>
        <taxon>Streptophyta</taxon>
        <taxon>Embryophyta</taxon>
        <taxon>Tracheophyta</taxon>
        <taxon>Spermatophyta</taxon>
        <taxon>Magnoliopsida</taxon>
        <taxon>eudicotyledons</taxon>
        <taxon>Gunneridae</taxon>
        <taxon>Pentapetalae</taxon>
        <taxon>rosids</taxon>
        <taxon>fabids</taxon>
        <taxon>Fabales</taxon>
        <taxon>Fabaceae</taxon>
        <taxon>Papilionoideae</taxon>
        <taxon>50 kb inversion clade</taxon>
        <taxon>NPAAA clade</taxon>
        <taxon>Hologalegina</taxon>
        <taxon>IRL clade</taxon>
        <taxon>Trifolieae</taxon>
        <taxon>Medicago</taxon>
    </lineage>
</organism>
<comment type="caution">
    <text evidence="1">The sequence shown here is derived from an EMBL/GenBank/DDBJ whole genome shotgun (WGS) entry which is preliminary data.</text>
</comment>
<gene>
    <name evidence="1" type="ORF">MtrunA17_Chr6g0461341</name>
</gene>
<protein>
    <submittedName>
        <fullName evidence="1">Uncharacterized protein</fullName>
    </submittedName>
</protein>
<sequence>MKSIVSGIVILLPRLRFNFDCFDLKNKLRYQLEYSNFIKLENSCSHIVNKSNISDQDQITTNFMDLHRMIQTC</sequence>
<dbReference type="AlphaFoldDB" id="A0A396HDX9"/>
<name>A0A396HDX9_MEDTR</name>
<dbReference type="Gramene" id="rna35122">
    <property type="protein sequence ID" value="RHN50793.1"/>
    <property type="gene ID" value="gene35122"/>
</dbReference>
<evidence type="ECO:0000313" key="1">
    <source>
        <dbReference type="EMBL" id="RHN50793.1"/>
    </source>
</evidence>